<feature type="domain" description="ArnR1-like winged helix-turn-helix" evidence="2">
    <location>
        <begin position="9"/>
        <end position="66"/>
    </location>
</feature>
<dbReference type="EMBL" id="LAZR01000476">
    <property type="protein sequence ID" value="KKN67371.1"/>
    <property type="molecule type" value="Genomic_DNA"/>
</dbReference>
<sequence>MTGKNNFYLPILNALRISTNLTKIRKKLNISKQNLNYYLRELKKNGYIYNNDRGWYELTERSKNLTKYDKILSKDISRGHAYIWNVYFSKEIKDWNKRIQVLQEKNIHFKLVGALKTTPRIKVLGRNIWLCNNHLRIFDKSKMSYYGLDAKESRYLAFQEIKAIVGALNRKLGTLLQPSKIHFQKEHYSLIKNDLAIQENKRGNIIRISDENGEWLLIDDSLGEGGELENIGKKAFQTNIPMQKWWNNNKETGFKVTPNFILETFNKIAETQVLDKTNIQKHQKVLDDMSETLKQIRNNLQPKEKKNIFWRIFKK</sequence>
<evidence type="ECO:0000256" key="1">
    <source>
        <dbReference type="SAM" id="Coils"/>
    </source>
</evidence>
<dbReference type="AlphaFoldDB" id="A0A0F9V1K9"/>
<dbReference type="SUPFAM" id="SSF46785">
    <property type="entry name" value="Winged helix' DNA-binding domain"/>
    <property type="match status" value="1"/>
</dbReference>
<evidence type="ECO:0000313" key="3">
    <source>
        <dbReference type="EMBL" id="KKN67371.1"/>
    </source>
</evidence>
<feature type="coiled-coil region" evidence="1">
    <location>
        <begin position="279"/>
        <end position="306"/>
    </location>
</feature>
<evidence type="ECO:0000259" key="2">
    <source>
        <dbReference type="Pfam" id="PF14947"/>
    </source>
</evidence>
<dbReference type="InterPro" id="IPR036388">
    <property type="entry name" value="WH-like_DNA-bd_sf"/>
</dbReference>
<name>A0A0F9V1K9_9ZZZZ</name>
<dbReference type="InterPro" id="IPR038723">
    <property type="entry name" value="ArnR1-like_HTH"/>
</dbReference>
<reference evidence="3" key="1">
    <citation type="journal article" date="2015" name="Nature">
        <title>Complex archaea that bridge the gap between prokaryotes and eukaryotes.</title>
        <authorList>
            <person name="Spang A."/>
            <person name="Saw J.H."/>
            <person name="Jorgensen S.L."/>
            <person name="Zaremba-Niedzwiedzka K."/>
            <person name="Martijn J."/>
            <person name="Lind A.E."/>
            <person name="van Eijk R."/>
            <person name="Schleper C."/>
            <person name="Guy L."/>
            <person name="Ettema T.J."/>
        </authorList>
    </citation>
    <scope>NUCLEOTIDE SEQUENCE</scope>
</reference>
<dbReference type="Gene3D" id="1.10.10.10">
    <property type="entry name" value="Winged helix-like DNA-binding domain superfamily/Winged helix DNA-binding domain"/>
    <property type="match status" value="1"/>
</dbReference>
<accession>A0A0F9V1K9</accession>
<proteinExistence type="predicted"/>
<protein>
    <recommendedName>
        <fullName evidence="2">ArnR1-like winged helix-turn-helix domain-containing protein</fullName>
    </recommendedName>
</protein>
<dbReference type="Pfam" id="PF14947">
    <property type="entry name" value="HTH_45"/>
    <property type="match status" value="1"/>
</dbReference>
<comment type="caution">
    <text evidence="3">The sequence shown here is derived from an EMBL/GenBank/DDBJ whole genome shotgun (WGS) entry which is preliminary data.</text>
</comment>
<gene>
    <name evidence="3" type="ORF">LCGC14_0462350</name>
</gene>
<keyword evidence="1" id="KW-0175">Coiled coil</keyword>
<organism evidence="3">
    <name type="scientific">marine sediment metagenome</name>
    <dbReference type="NCBI Taxonomy" id="412755"/>
    <lineage>
        <taxon>unclassified sequences</taxon>
        <taxon>metagenomes</taxon>
        <taxon>ecological metagenomes</taxon>
    </lineage>
</organism>
<dbReference type="InterPro" id="IPR036390">
    <property type="entry name" value="WH_DNA-bd_sf"/>
</dbReference>